<dbReference type="InterPro" id="IPR043502">
    <property type="entry name" value="DNA/RNA_pol_sf"/>
</dbReference>
<dbReference type="InterPro" id="IPR002166">
    <property type="entry name" value="RNA_pol_HCV"/>
</dbReference>
<dbReference type="GO" id="GO:0003723">
    <property type="term" value="F:RNA binding"/>
    <property type="evidence" value="ECO:0007669"/>
    <property type="project" value="InterPro"/>
</dbReference>
<evidence type="ECO:0000256" key="4">
    <source>
        <dbReference type="ARBA" id="ARBA00022695"/>
    </source>
</evidence>
<keyword evidence="5 7" id="KW-0547">Nucleotide-binding</keyword>
<dbReference type="InterPro" id="IPR043128">
    <property type="entry name" value="Rev_trsase/Diguanyl_cyclase"/>
</dbReference>
<reference evidence="9" key="1">
    <citation type="submission" date="2020-11" db="EMBL/GenBank/DDBJ databases">
        <authorList>
            <person name="Paraskevopoulou S."/>
            <person name="Kaefer S."/>
            <person name="Zirkel F."/>
            <person name="Donath A."/>
            <person name="Petersen M."/>
            <person name="Liu S."/>
            <person name="Zhou X."/>
            <person name="Drosten C."/>
            <person name="Misof B."/>
            <person name="Junglen S."/>
        </authorList>
    </citation>
    <scope>NUCLEOTIDE SEQUENCE</scope>
    <source>
        <strain evidence="9">OKIAV414</strain>
    </source>
</reference>
<evidence type="ECO:0000313" key="9">
    <source>
        <dbReference type="EMBL" id="QTJ63634.1"/>
    </source>
</evidence>
<name>A0A8A6RRR4_9TOMB</name>
<dbReference type="Gene3D" id="3.30.70.270">
    <property type="match status" value="1"/>
</dbReference>
<keyword evidence="6 7" id="KW-0693">Viral RNA replication</keyword>
<dbReference type="EMBL" id="MW208794">
    <property type="protein sequence ID" value="QTJ63634.1"/>
    <property type="molecule type" value="Genomic_RNA"/>
</dbReference>
<dbReference type="GO" id="GO:0000166">
    <property type="term" value="F:nucleotide binding"/>
    <property type="evidence" value="ECO:0007669"/>
    <property type="project" value="UniProtKB-KW"/>
</dbReference>
<protein>
    <recommendedName>
        <fullName evidence="1 7">RNA-directed RNA polymerase</fullName>
        <ecNumber evidence="1 7">2.7.7.48</ecNumber>
    </recommendedName>
</protein>
<keyword evidence="2 7" id="KW-0696">RNA-directed RNA polymerase</keyword>
<evidence type="ECO:0000256" key="5">
    <source>
        <dbReference type="ARBA" id="ARBA00022741"/>
    </source>
</evidence>
<comment type="catalytic activity">
    <reaction evidence="7">
        <text>RNA(n) + a ribonucleoside 5'-triphosphate = RNA(n+1) + diphosphate</text>
        <dbReference type="Rhea" id="RHEA:21248"/>
        <dbReference type="Rhea" id="RHEA-COMP:14527"/>
        <dbReference type="Rhea" id="RHEA-COMP:17342"/>
        <dbReference type="ChEBI" id="CHEBI:33019"/>
        <dbReference type="ChEBI" id="CHEBI:61557"/>
        <dbReference type="ChEBI" id="CHEBI:140395"/>
        <dbReference type="EC" id="2.7.7.48"/>
    </reaction>
</comment>
<dbReference type="InterPro" id="IPR007094">
    <property type="entry name" value="RNA-dir_pol_PSvirus"/>
</dbReference>
<dbReference type="GO" id="GO:0003968">
    <property type="term" value="F:RNA-directed RNA polymerase activity"/>
    <property type="evidence" value="ECO:0007669"/>
    <property type="project" value="UniProtKB-KW"/>
</dbReference>
<dbReference type="EC" id="2.7.7.48" evidence="1 7"/>
<reference evidence="9" key="2">
    <citation type="journal article" date="2021" name="Virus Evol.">
        <title>Viromics of extant insect orders unveil the evolution of the flavi-like superfamily.</title>
        <authorList>
            <person name="Sofia P."/>
            <person name="Simon K."/>
            <person name="Florian Z."/>
            <person name="Alexander D."/>
            <person name="Malte P."/>
            <person name="Shanlin L."/>
            <person name="Xin Z."/>
            <person name="Christian D."/>
            <person name="Bernhard M."/>
            <person name="Sandra J."/>
        </authorList>
    </citation>
    <scope>NUCLEOTIDE SEQUENCE</scope>
    <source>
        <strain evidence="9">OKIAV414</strain>
    </source>
</reference>
<evidence type="ECO:0000259" key="8">
    <source>
        <dbReference type="PROSITE" id="PS50507"/>
    </source>
</evidence>
<evidence type="ECO:0000256" key="6">
    <source>
        <dbReference type="ARBA" id="ARBA00022953"/>
    </source>
</evidence>
<evidence type="ECO:0000256" key="3">
    <source>
        <dbReference type="ARBA" id="ARBA00022679"/>
    </source>
</evidence>
<accession>A0A8A6RRR4</accession>
<dbReference type="Pfam" id="PF00998">
    <property type="entry name" value="RdRP_3"/>
    <property type="match status" value="1"/>
</dbReference>
<evidence type="ECO:0000256" key="1">
    <source>
        <dbReference type="ARBA" id="ARBA00012494"/>
    </source>
</evidence>
<evidence type="ECO:0000256" key="7">
    <source>
        <dbReference type="RuleBase" id="RU363062"/>
    </source>
</evidence>
<dbReference type="GO" id="GO:0039694">
    <property type="term" value="P:viral RNA genome replication"/>
    <property type="evidence" value="ECO:0007669"/>
    <property type="project" value="InterPro"/>
</dbReference>
<keyword evidence="4 7" id="KW-0548">Nucleotidyltransferase</keyword>
<keyword evidence="3 7" id="KW-0808">Transferase</keyword>
<sequence length="563" mass="65442">MGWEAGFYRKPSSDPCALSTYCHYSYSGNGHCPESRYWRNKLLGEVYSKCTVEKLLPGARIHSFPASEHRAGQTYRILYQTGFEYKVGMHGSCICNEYRSLTERHLKDHGQRIDEVWWKKLTLETEKFYNTKLQPFTFQEVISGYEGVKKRRYEKALNYIMEYGLQPKHARVKMFIKNDRFPLDKLASKAPRAIQYRTPEINLVMAKYIKPFEHHYYKELTYGVKSATRVIAKGLNWRQRAEILIEKASYFNKPKFYLLDHSSFDATISVPMLRSTHRKYVKVFGRHVRKLFQCQVNNKCWTKFGIKYTVQGTRMSGDADTACGNTIINLDAIYGVLQASDIKKYDMLVDGDDAVLIVENESHLDTDIFRKAGLNTKVQICHNILDVEFCQSRIIFTPDPIFVRNPYKVISHAPYCRRTYPRRYDDWLSAVGMCELACNPGVPILAAFGKALSSLGTGKRLFDNDLLRRMEGMKVEEKKITLQARESFYRAWNVSPPMQEIIEQCITSYSINDKVNEHTIFRFSFDNKDVESLQRQRAWYECSTEHSGSCWWNGGTGGYRSIN</sequence>
<evidence type="ECO:0000256" key="2">
    <source>
        <dbReference type="ARBA" id="ARBA00022484"/>
    </source>
</evidence>
<proteinExistence type="predicted"/>
<feature type="domain" description="RdRp catalytic" evidence="8">
    <location>
        <begin position="254"/>
        <end position="366"/>
    </location>
</feature>
<dbReference type="SUPFAM" id="SSF56672">
    <property type="entry name" value="DNA/RNA polymerases"/>
    <property type="match status" value="1"/>
</dbReference>
<dbReference type="PROSITE" id="PS50507">
    <property type="entry name" value="RDRP_SSRNA_POS"/>
    <property type="match status" value="1"/>
</dbReference>
<organism evidence="9">
    <name type="scientific">Hymenopteran tombus-related virus</name>
    <dbReference type="NCBI Taxonomy" id="2822555"/>
    <lineage>
        <taxon>Viruses</taxon>
        <taxon>Riboviria</taxon>
        <taxon>Orthornavirae</taxon>
        <taxon>Kitrinoviricota</taxon>
        <taxon>Tolucaviricetes</taxon>
        <taxon>Tolivirales</taxon>
        <taxon>Tombusviridae</taxon>
    </lineage>
</organism>